<evidence type="ECO:0000313" key="4">
    <source>
        <dbReference type="WormBase" id="SRAE_1000035600"/>
    </source>
</evidence>
<sequence length="72" mass="8267">MDSDKINEERKAELMNDAIVQLEEQYLHGEDTKSSNTCSSEVLKKREDEMDKGLFIVLDDAQVVIQNQIPLK</sequence>
<reference evidence="3" key="2">
    <citation type="submission" date="2020-12" db="UniProtKB">
        <authorList>
            <consortium name="WormBaseParasite"/>
        </authorList>
    </citation>
    <scope>IDENTIFICATION</scope>
</reference>
<evidence type="ECO:0000313" key="2">
    <source>
        <dbReference type="Proteomes" id="UP000035682"/>
    </source>
</evidence>
<dbReference type="Proteomes" id="UP000035682">
    <property type="component" value="Unplaced"/>
</dbReference>
<keyword evidence="2" id="KW-1185">Reference proteome</keyword>
<evidence type="ECO:0000313" key="1">
    <source>
        <dbReference type="EMBL" id="CEF62082.1"/>
    </source>
</evidence>
<gene>
    <name evidence="1 3 4" type="ORF">SRAE_1000035600</name>
</gene>
<name>A0A090L1T8_STRRB</name>
<dbReference type="GeneID" id="36374447"/>
<accession>A0A090L1T8</accession>
<reference evidence="1 2" key="1">
    <citation type="submission" date="2014-09" db="EMBL/GenBank/DDBJ databases">
        <authorList>
            <person name="Martin A.A."/>
        </authorList>
    </citation>
    <scope>NUCLEOTIDE SEQUENCE</scope>
    <source>
        <strain evidence="2">ED321</strain>
        <strain evidence="1">ED321 Heterogonic</strain>
    </source>
</reference>
<proteinExistence type="predicted"/>
<dbReference type="RefSeq" id="XP_024501284.1">
    <property type="nucleotide sequence ID" value="XM_024647180.1"/>
</dbReference>
<protein>
    <submittedName>
        <fullName evidence="1 3">Uncharacterized protein</fullName>
    </submittedName>
</protein>
<evidence type="ECO:0000313" key="3">
    <source>
        <dbReference type="WBParaSite" id="SRAE_1000035600.1"/>
    </source>
</evidence>
<dbReference type="CTD" id="36374447"/>
<dbReference type="AlphaFoldDB" id="A0A090L1T8"/>
<dbReference type="WormBase" id="SRAE_1000035600">
    <property type="protein sequence ID" value="SRP01120"/>
    <property type="gene ID" value="WBGene00256952"/>
</dbReference>
<dbReference type="WBParaSite" id="SRAE_1000035600.1">
    <property type="protein sequence ID" value="SRAE_1000035600.1"/>
    <property type="gene ID" value="WBGene00256952"/>
</dbReference>
<organism evidence="1">
    <name type="scientific">Strongyloides ratti</name>
    <name type="common">Parasitic roundworm</name>
    <dbReference type="NCBI Taxonomy" id="34506"/>
    <lineage>
        <taxon>Eukaryota</taxon>
        <taxon>Metazoa</taxon>
        <taxon>Ecdysozoa</taxon>
        <taxon>Nematoda</taxon>
        <taxon>Chromadorea</taxon>
        <taxon>Rhabditida</taxon>
        <taxon>Tylenchina</taxon>
        <taxon>Panagrolaimomorpha</taxon>
        <taxon>Strongyloidoidea</taxon>
        <taxon>Strongyloididae</taxon>
        <taxon>Strongyloides</taxon>
    </lineage>
</organism>
<dbReference type="EMBL" id="LN609528">
    <property type="protein sequence ID" value="CEF62082.1"/>
    <property type="molecule type" value="Genomic_DNA"/>
</dbReference>